<proteinExistence type="predicted"/>
<evidence type="ECO:0000256" key="1">
    <source>
        <dbReference type="SAM" id="MobiDB-lite"/>
    </source>
</evidence>
<organism evidence="2 3">
    <name type="scientific">Medicago truncatula</name>
    <name type="common">Barrel medic</name>
    <name type="synonym">Medicago tribuloides</name>
    <dbReference type="NCBI Taxonomy" id="3880"/>
    <lineage>
        <taxon>Eukaryota</taxon>
        <taxon>Viridiplantae</taxon>
        <taxon>Streptophyta</taxon>
        <taxon>Embryophyta</taxon>
        <taxon>Tracheophyta</taxon>
        <taxon>Spermatophyta</taxon>
        <taxon>Magnoliopsida</taxon>
        <taxon>eudicotyledons</taxon>
        <taxon>Gunneridae</taxon>
        <taxon>Pentapetalae</taxon>
        <taxon>rosids</taxon>
        <taxon>fabids</taxon>
        <taxon>Fabales</taxon>
        <taxon>Fabaceae</taxon>
        <taxon>Papilionoideae</taxon>
        <taxon>50 kb inversion clade</taxon>
        <taxon>NPAAA clade</taxon>
        <taxon>Hologalegina</taxon>
        <taxon>IRL clade</taxon>
        <taxon>Trifolieae</taxon>
        <taxon>Medicago</taxon>
    </lineage>
</organism>
<evidence type="ECO:0000313" key="2">
    <source>
        <dbReference type="EMBL" id="RHN74567.1"/>
    </source>
</evidence>
<accession>A0A396JHK4</accession>
<name>A0A396JHK4_MEDTR</name>
<feature type="region of interest" description="Disordered" evidence="1">
    <location>
        <begin position="121"/>
        <end position="145"/>
    </location>
</feature>
<sequence length="258" mass="28895">MKQQESTLLNLKACKEGLKGFDFICRTYEEKLKHLCQKLKEKCNGKSLSEEEIALEEYIMSGIDRSKVASMIYSIYRNNGKGIGFSEGKPNEISLKAYCECIKEGLKTVFVPEGAKNETVAQSEPKASSSKAKITSKPKNFKPTTMINYDSKTSKIKILKRSEPVPQSLMKPEAGILKLKSQRKKAVVFTENSEPKGIKPKAMSNRKQSNSQHKVQEVKSKTSNTNSKGPIRQWVPKSENVNIADMSKSKSKKKNHGT</sequence>
<feature type="region of interest" description="Disordered" evidence="1">
    <location>
        <begin position="189"/>
        <end position="258"/>
    </location>
</feature>
<dbReference type="Proteomes" id="UP000265566">
    <property type="component" value="Chromosome 2"/>
</dbReference>
<feature type="compositionally biased region" description="Basic residues" evidence="1">
    <location>
        <begin position="249"/>
        <end position="258"/>
    </location>
</feature>
<dbReference type="Gramene" id="rna10656">
    <property type="protein sequence ID" value="RHN74567.1"/>
    <property type="gene ID" value="gene10656"/>
</dbReference>
<evidence type="ECO:0000313" key="3">
    <source>
        <dbReference type="Proteomes" id="UP000265566"/>
    </source>
</evidence>
<dbReference type="AlphaFoldDB" id="A0A396JHK4"/>
<gene>
    <name evidence="2" type="ORF">MtrunA17_Chr2g0311791</name>
</gene>
<comment type="caution">
    <text evidence="2">The sequence shown here is derived from an EMBL/GenBank/DDBJ whole genome shotgun (WGS) entry which is preliminary data.</text>
</comment>
<reference evidence="3" key="1">
    <citation type="journal article" date="2018" name="Nat. Plants">
        <title>Whole-genome landscape of Medicago truncatula symbiotic genes.</title>
        <authorList>
            <person name="Pecrix Y."/>
            <person name="Staton S.E."/>
            <person name="Sallet E."/>
            <person name="Lelandais-Briere C."/>
            <person name="Moreau S."/>
            <person name="Carrere S."/>
            <person name="Blein T."/>
            <person name="Jardinaud M.F."/>
            <person name="Latrasse D."/>
            <person name="Zouine M."/>
            <person name="Zahm M."/>
            <person name="Kreplak J."/>
            <person name="Mayjonade B."/>
            <person name="Satge C."/>
            <person name="Perez M."/>
            <person name="Cauet S."/>
            <person name="Marande W."/>
            <person name="Chantry-Darmon C."/>
            <person name="Lopez-Roques C."/>
            <person name="Bouchez O."/>
            <person name="Berard A."/>
            <person name="Debelle F."/>
            <person name="Munos S."/>
            <person name="Bendahmane A."/>
            <person name="Berges H."/>
            <person name="Niebel A."/>
            <person name="Buitink J."/>
            <person name="Frugier F."/>
            <person name="Benhamed M."/>
            <person name="Crespi M."/>
            <person name="Gouzy J."/>
            <person name="Gamas P."/>
        </authorList>
    </citation>
    <scope>NUCLEOTIDE SEQUENCE [LARGE SCALE GENOMIC DNA]</scope>
    <source>
        <strain evidence="3">cv. Jemalong A17</strain>
    </source>
</reference>
<dbReference type="EMBL" id="PSQE01000002">
    <property type="protein sequence ID" value="RHN74567.1"/>
    <property type="molecule type" value="Genomic_DNA"/>
</dbReference>
<protein>
    <submittedName>
        <fullName evidence="2">Uncharacterized protein</fullName>
    </submittedName>
</protein>